<comment type="caution">
    <text evidence="1">The sequence shown here is derived from an EMBL/GenBank/DDBJ whole genome shotgun (WGS) entry which is preliminary data.</text>
</comment>
<proteinExistence type="predicted"/>
<sequence length="75" mass="7885">MRLLPSRFIPKLDANAKLCTTNPQSPSGEPSSATHCAQHGALRPLHTCTIPVVPTSRDGLIGQIAHKASARCVAS</sequence>
<name>A0ABD0KXL1_9CAEN</name>
<evidence type="ECO:0000313" key="1">
    <source>
        <dbReference type="EMBL" id="KAK7491545.1"/>
    </source>
</evidence>
<gene>
    <name evidence="1" type="ORF">BaRGS_00017184</name>
</gene>
<evidence type="ECO:0000313" key="2">
    <source>
        <dbReference type="Proteomes" id="UP001519460"/>
    </source>
</evidence>
<dbReference type="AlphaFoldDB" id="A0ABD0KXL1"/>
<keyword evidence="2" id="KW-1185">Reference proteome</keyword>
<reference evidence="1 2" key="1">
    <citation type="journal article" date="2023" name="Sci. Data">
        <title>Genome assembly of the Korean intertidal mud-creeper Batillaria attramentaria.</title>
        <authorList>
            <person name="Patra A.K."/>
            <person name="Ho P.T."/>
            <person name="Jun S."/>
            <person name="Lee S.J."/>
            <person name="Kim Y."/>
            <person name="Won Y.J."/>
        </authorList>
    </citation>
    <scope>NUCLEOTIDE SEQUENCE [LARGE SCALE GENOMIC DNA]</scope>
    <source>
        <strain evidence="1">Wonlab-2016</strain>
    </source>
</reference>
<organism evidence="1 2">
    <name type="scientific">Batillaria attramentaria</name>
    <dbReference type="NCBI Taxonomy" id="370345"/>
    <lineage>
        <taxon>Eukaryota</taxon>
        <taxon>Metazoa</taxon>
        <taxon>Spiralia</taxon>
        <taxon>Lophotrochozoa</taxon>
        <taxon>Mollusca</taxon>
        <taxon>Gastropoda</taxon>
        <taxon>Caenogastropoda</taxon>
        <taxon>Sorbeoconcha</taxon>
        <taxon>Cerithioidea</taxon>
        <taxon>Batillariidae</taxon>
        <taxon>Batillaria</taxon>
    </lineage>
</organism>
<dbReference type="EMBL" id="JACVVK020000113">
    <property type="protein sequence ID" value="KAK7491545.1"/>
    <property type="molecule type" value="Genomic_DNA"/>
</dbReference>
<accession>A0ABD0KXL1</accession>
<protein>
    <submittedName>
        <fullName evidence="1">Uncharacterized protein</fullName>
    </submittedName>
</protein>
<dbReference type="Proteomes" id="UP001519460">
    <property type="component" value="Unassembled WGS sequence"/>
</dbReference>